<dbReference type="CDD" id="cd01714">
    <property type="entry name" value="ETF_beta"/>
    <property type="match status" value="1"/>
</dbReference>
<organism evidence="11 12">
    <name type="scientific">Paractinoplanes rhizophilus</name>
    <dbReference type="NCBI Taxonomy" id="1416877"/>
    <lineage>
        <taxon>Bacteria</taxon>
        <taxon>Bacillati</taxon>
        <taxon>Actinomycetota</taxon>
        <taxon>Actinomycetes</taxon>
        <taxon>Micromonosporales</taxon>
        <taxon>Micromonosporaceae</taxon>
        <taxon>Paractinoplanes</taxon>
    </lineage>
</organism>
<dbReference type="InterPro" id="IPR012255">
    <property type="entry name" value="ETF_b"/>
</dbReference>
<evidence type="ECO:0000313" key="11">
    <source>
        <dbReference type="EMBL" id="MFC7279872.1"/>
    </source>
</evidence>
<comment type="function">
    <text evidence="7">The electron transfer flavoprotein serves as a specific electron acceptor for other dehydrogenases. It transfers the electrons to the main respiratory chain via ETF-ubiquinone oxidoreductase (ETF dehydrogenase).</text>
</comment>
<keyword evidence="5" id="KW-0813">Transport</keyword>
<evidence type="ECO:0000256" key="5">
    <source>
        <dbReference type="ARBA" id="ARBA00022448"/>
    </source>
</evidence>
<dbReference type="PANTHER" id="PTHR21294:SF8">
    <property type="entry name" value="ELECTRON TRANSFER FLAVOPROTEIN SUBUNIT BETA"/>
    <property type="match status" value="1"/>
</dbReference>
<dbReference type="InterPro" id="IPR033948">
    <property type="entry name" value="ETF_beta_N"/>
</dbReference>
<gene>
    <name evidence="11" type="ORF">ACFQS1_38445</name>
</gene>
<dbReference type="PROSITE" id="PS01065">
    <property type="entry name" value="ETF_BETA"/>
    <property type="match status" value="1"/>
</dbReference>
<evidence type="ECO:0000256" key="1">
    <source>
        <dbReference type="ARBA" id="ARBA00001974"/>
    </source>
</evidence>
<sequence length="254" mass="26770">MNIVVLVKQVPDSSSARSLNASDNTVERASASNIVNEMDEYAIEEALKLKEAHGGEVTVLTMGPPSATESIRKALSMGPDRAVHVTDEALHGACALITSKVLAAALHRLRADVVLCGAESTDGRVQVMPHMLAERLGVAALTGARSLTVDGDRLTAQRQTDDGYEVVTAATPVVVSVWDTINEPRYPSFKGIMAAKKKPVETLSLADLGMEAGEPTSRVLSFAPRPPRSAGIKVTDDGEGGAELVAYLAAEKLV</sequence>
<dbReference type="InterPro" id="IPR014730">
    <property type="entry name" value="ETF_a/b_N"/>
</dbReference>
<evidence type="ECO:0000313" key="12">
    <source>
        <dbReference type="Proteomes" id="UP001596548"/>
    </source>
</evidence>
<evidence type="ECO:0000256" key="8">
    <source>
        <dbReference type="ARBA" id="ARBA00042002"/>
    </source>
</evidence>
<evidence type="ECO:0000256" key="3">
    <source>
        <dbReference type="ARBA" id="ARBA00011355"/>
    </source>
</evidence>
<comment type="similarity">
    <text evidence="2">Belongs to the ETF beta-subunit/FixA family.</text>
</comment>
<evidence type="ECO:0000256" key="2">
    <source>
        <dbReference type="ARBA" id="ARBA00007557"/>
    </source>
</evidence>
<dbReference type="SUPFAM" id="SSF52402">
    <property type="entry name" value="Adenine nucleotide alpha hydrolases-like"/>
    <property type="match status" value="1"/>
</dbReference>
<evidence type="ECO:0000256" key="4">
    <source>
        <dbReference type="ARBA" id="ARBA00016797"/>
    </source>
</evidence>
<evidence type="ECO:0000256" key="9">
    <source>
        <dbReference type="ARBA" id="ARBA00049933"/>
    </source>
</evidence>
<name>A0ABW2I4Q2_9ACTN</name>
<feature type="domain" description="Electron transfer flavoprotein alpha/beta-subunit N-terminal" evidence="10">
    <location>
        <begin position="23"/>
        <end position="212"/>
    </location>
</feature>
<protein>
    <recommendedName>
        <fullName evidence="4">Electron transfer flavoprotein subunit beta</fullName>
    </recommendedName>
    <alternativeName>
        <fullName evidence="8">Electron transfer flavoprotein small subunit</fullName>
    </alternativeName>
</protein>
<dbReference type="EMBL" id="JBHTBJ010000064">
    <property type="protein sequence ID" value="MFC7279872.1"/>
    <property type="molecule type" value="Genomic_DNA"/>
</dbReference>
<comment type="cofactor">
    <cofactor evidence="9">
        <name>AMP</name>
        <dbReference type="ChEBI" id="CHEBI:456215"/>
    </cofactor>
</comment>
<evidence type="ECO:0000256" key="7">
    <source>
        <dbReference type="ARBA" id="ARBA00025649"/>
    </source>
</evidence>
<keyword evidence="6" id="KW-0249">Electron transport</keyword>
<dbReference type="PIRSF" id="PIRSF000090">
    <property type="entry name" value="Beta-ETF"/>
    <property type="match status" value="1"/>
</dbReference>
<dbReference type="InterPro" id="IPR000049">
    <property type="entry name" value="ET-Flavoprotein_bsu_CS"/>
</dbReference>
<comment type="cofactor">
    <cofactor evidence="1">
        <name>FAD</name>
        <dbReference type="ChEBI" id="CHEBI:57692"/>
    </cofactor>
</comment>
<dbReference type="Pfam" id="PF01012">
    <property type="entry name" value="ETF"/>
    <property type="match status" value="1"/>
</dbReference>
<dbReference type="InterPro" id="IPR014729">
    <property type="entry name" value="Rossmann-like_a/b/a_fold"/>
</dbReference>
<accession>A0ABW2I4Q2</accession>
<evidence type="ECO:0000256" key="6">
    <source>
        <dbReference type="ARBA" id="ARBA00022982"/>
    </source>
</evidence>
<proteinExistence type="inferred from homology"/>
<dbReference type="Gene3D" id="3.40.50.620">
    <property type="entry name" value="HUPs"/>
    <property type="match status" value="1"/>
</dbReference>
<dbReference type="Proteomes" id="UP001596548">
    <property type="component" value="Unassembled WGS sequence"/>
</dbReference>
<dbReference type="PANTHER" id="PTHR21294">
    <property type="entry name" value="ELECTRON TRANSFER FLAVOPROTEIN BETA-SUBUNIT"/>
    <property type="match status" value="1"/>
</dbReference>
<evidence type="ECO:0000259" key="10">
    <source>
        <dbReference type="SMART" id="SM00893"/>
    </source>
</evidence>
<dbReference type="SMART" id="SM00893">
    <property type="entry name" value="ETF"/>
    <property type="match status" value="1"/>
</dbReference>
<reference evidence="12" key="1">
    <citation type="journal article" date="2019" name="Int. J. Syst. Evol. Microbiol.">
        <title>The Global Catalogue of Microorganisms (GCM) 10K type strain sequencing project: providing services to taxonomists for standard genome sequencing and annotation.</title>
        <authorList>
            <consortium name="The Broad Institute Genomics Platform"/>
            <consortium name="The Broad Institute Genome Sequencing Center for Infectious Disease"/>
            <person name="Wu L."/>
            <person name="Ma J."/>
        </authorList>
    </citation>
    <scope>NUCLEOTIDE SEQUENCE [LARGE SCALE GENOMIC DNA]</scope>
    <source>
        <strain evidence="12">XZYJT-10</strain>
    </source>
</reference>
<keyword evidence="12" id="KW-1185">Reference proteome</keyword>
<comment type="caution">
    <text evidence="11">The sequence shown here is derived from an EMBL/GenBank/DDBJ whole genome shotgun (WGS) entry which is preliminary data.</text>
</comment>
<comment type="subunit">
    <text evidence="3">Heterodimer of an alpha and a beta subunit.</text>
</comment>
<dbReference type="RefSeq" id="WP_378977615.1">
    <property type="nucleotide sequence ID" value="NZ_JBHTBJ010000064.1"/>
</dbReference>